<feature type="compositionally biased region" description="Low complexity" evidence="7">
    <location>
        <begin position="72"/>
        <end position="95"/>
    </location>
</feature>
<evidence type="ECO:0000256" key="3">
    <source>
        <dbReference type="ARBA" id="ARBA00022691"/>
    </source>
</evidence>
<accession>A0A6A6S7Z9</accession>
<feature type="compositionally biased region" description="Polar residues" evidence="7">
    <location>
        <begin position="51"/>
        <end position="71"/>
    </location>
</feature>
<dbReference type="InterPro" id="IPR046341">
    <property type="entry name" value="SET_dom_sf"/>
</dbReference>
<dbReference type="Pfam" id="PF00856">
    <property type="entry name" value="SET"/>
    <property type="match status" value="1"/>
</dbReference>
<dbReference type="InterPro" id="IPR045318">
    <property type="entry name" value="EZH1/2-like"/>
</dbReference>
<dbReference type="PANTHER" id="PTHR45747">
    <property type="entry name" value="HISTONE-LYSINE N-METHYLTRANSFERASE E(Z)"/>
    <property type="match status" value="1"/>
</dbReference>
<evidence type="ECO:0000256" key="4">
    <source>
        <dbReference type="ARBA" id="ARBA00023015"/>
    </source>
</evidence>
<dbReference type="PANTHER" id="PTHR45747:SF4">
    <property type="entry name" value="HISTONE-LYSINE N-METHYLTRANSFERASE E(Z)"/>
    <property type="match status" value="1"/>
</dbReference>
<dbReference type="PROSITE" id="PS51633">
    <property type="entry name" value="CXC"/>
    <property type="match status" value="1"/>
</dbReference>
<keyword evidence="2" id="KW-0808">Transferase</keyword>
<dbReference type="GO" id="GO:0003682">
    <property type="term" value="F:chromatin binding"/>
    <property type="evidence" value="ECO:0007669"/>
    <property type="project" value="TreeGrafter"/>
</dbReference>
<dbReference type="InterPro" id="IPR041355">
    <property type="entry name" value="Pre-SET_CXC"/>
</dbReference>
<evidence type="ECO:0000259" key="9">
    <source>
        <dbReference type="PROSITE" id="PS51633"/>
    </source>
</evidence>
<feature type="region of interest" description="Disordered" evidence="7">
    <location>
        <begin position="36"/>
        <end position="109"/>
    </location>
</feature>
<dbReference type="Pfam" id="PF18264">
    <property type="entry name" value="preSET_CXC"/>
    <property type="match status" value="1"/>
</dbReference>
<dbReference type="GO" id="GO:0032259">
    <property type="term" value="P:methylation"/>
    <property type="evidence" value="ECO:0007669"/>
    <property type="project" value="UniProtKB-KW"/>
</dbReference>
<evidence type="ECO:0000259" key="8">
    <source>
        <dbReference type="PROSITE" id="PS50280"/>
    </source>
</evidence>
<organism evidence="10 11">
    <name type="scientific">Massarina eburnea CBS 473.64</name>
    <dbReference type="NCBI Taxonomy" id="1395130"/>
    <lineage>
        <taxon>Eukaryota</taxon>
        <taxon>Fungi</taxon>
        <taxon>Dikarya</taxon>
        <taxon>Ascomycota</taxon>
        <taxon>Pezizomycotina</taxon>
        <taxon>Dothideomycetes</taxon>
        <taxon>Pleosporomycetidae</taxon>
        <taxon>Pleosporales</taxon>
        <taxon>Massarineae</taxon>
        <taxon>Massarinaceae</taxon>
        <taxon>Massarina</taxon>
    </lineage>
</organism>
<evidence type="ECO:0000313" key="10">
    <source>
        <dbReference type="EMBL" id="KAF2643347.1"/>
    </source>
</evidence>
<feature type="compositionally biased region" description="Acidic residues" evidence="7">
    <location>
        <begin position="586"/>
        <end position="595"/>
    </location>
</feature>
<keyword evidence="1" id="KW-0489">Methyltransferase</keyword>
<dbReference type="GO" id="GO:0005634">
    <property type="term" value="C:nucleus"/>
    <property type="evidence" value="ECO:0007669"/>
    <property type="project" value="TreeGrafter"/>
</dbReference>
<feature type="compositionally biased region" description="Polar residues" evidence="7">
    <location>
        <begin position="890"/>
        <end position="902"/>
    </location>
</feature>
<sequence>MPETVVVDLTGDDDASVSSSTWAAAAWAFTNSKENPLLLDSDDEAPPPPLSTRSGQPSGTTASPKNPLKSTSAKALSQQAAPSPASSSRATLSTALESRVSQPPAHRDFHEEVRVNDLADTTAGATDVAVGALPSLSVRGSTSLHPSPTCIPPPVSSTETSKPKELPYSTDSTAPPVPVETVAEPSSREATSNQPQSIIPAVARDNLPNCLQVIDSRNLIHSVAIIDKCLEKHLQQGYQSHAYLVKACLRRNRESLERETRLKERSLRRGFAPTLTSADKFIQRSSPFKVLQPIQSVTVQPKEHFLSEKFFIKSGKLDRPIKTTKMTIESTQFRTMAVDIPTFQEYVSLQNSFLAENVNELLNWPYFENDENTDKMEQNGIQEELQQSYRIRDAASHLTDDINRFYSPIAETFLSEIGINWEHVLFWLLASTSDIETINGHGSDSREFKKPLSKRNSKLTADCDGFKWKYVLAVLPRTSLHQLRLAALAGSAFAQQTTFGIWQLARRSDPMRKAISCQLQGTTEETSFDYRSAACRVCQVHYCLHHGELKQNASEEDAQTESDSENDVEQDDEGKDGSQDGSQGDSQDDTDDSSDIQEVINYRRMVNTTATATDTTGQPTRAQDNAIPPRGKFNINWWIENSNGFVGRKVRKPFYPCHHPGTSCITADCRCYRERVTCEKFCTCSLSCTRRFPGCSCAQVIGTSKRRVCGNTSQCDCFNFGRECDADLCGSCGATDMLDPVNRYEDDPSKCCNVTLQRGVQKKTLLGNSEVHGFGLYAGEDIKRNALIGEYIGEIVTKQEADRREKVYTKLKTLYLFKLNKDQEVDASHFGNKTRFINNADKQFSNCYARTVFCNTVNRIALYASENIKAGTELFFDYGYDEKQKKDFKQPSQSRAKPTPITSSSSYKSRSSTLASQTEANQQSSSAPQRALKSAPSTAPRRVLSRNMSMYRSEDASPSTNVPTDAGEREDTSRFEGDSSDDGPVHEQAHLVIVKDKAPKRKKKINKGGSQLGTGRPKRKKVLDDDE</sequence>
<comment type="catalytic activity">
    <reaction evidence="6">
        <text>L-lysyl(27)-[histone H3] + 3 S-adenosyl-L-methionine = N(6),N(6),N(6)-trimethyl-L-lysyl(27)-[histone H3] + 3 S-adenosyl-L-homocysteine + 3 H(+)</text>
        <dbReference type="Rhea" id="RHEA:60292"/>
        <dbReference type="Rhea" id="RHEA-COMP:15535"/>
        <dbReference type="Rhea" id="RHEA-COMP:15548"/>
        <dbReference type="ChEBI" id="CHEBI:15378"/>
        <dbReference type="ChEBI" id="CHEBI:29969"/>
        <dbReference type="ChEBI" id="CHEBI:57856"/>
        <dbReference type="ChEBI" id="CHEBI:59789"/>
        <dbReference type="ChEBI" id="CHEBI:61961"/>
        <dbReference type="EC" id="2.1.1.356"/>
    </reaction>
</comment>
<dbReference type="EMBL" id="MU006780">
    <property type="protein sequence ID" value="KAF2643347.1"/>
    <property type="molecule type" value="Genomic_DNA"/>
</dbReference>
<dbReference type="InterPro" id="IPR001214">
    <property type="entry name" value="SET_dom"/>
</dbReference>
<dbReference type="InterPro" id="IPR026489">
    <property type="entry name" value="CXC_dom"/>
</dbReference>
<dbReference type="AlphaFoldDB" id="A0A6A6S7Z9"/>
<dbReference type="SMART" id="SM00317">
    <property type="entry name" value="SET"/>
    <property type="match status" value="1"/>
</dbReference>
<evidence type="ECO:0000256" key="6">
    <source>
        <dbReference type="ARBA" id="ARBA00048568"/>
    </source>
</evidence>
<evidence type="ECO:0000256" key="5">
    <source>
        <dbReference type="ARBA" id="ARBA00023163"/>
    </source>
</evidence>
<feature type="compositionally biased region" description="Polar residues" evidence="7">
    <location>
        <begin position="946"/>
        <end position="963"/>
    </location>
</feature>
<dbReference type="Proteomes" id="UP000799753">
    <property type="component" value="Unassembled WGS sequence"/>
</dbReference>
<evidence type="ECO:0000256" key="2">
    <source>
        <dbReference type="ARBA" id="ARBA00022679"/>
    </source>
</evidence>
<dbReference type="OrthoDB" id="6141102at2759"/>
<keyword evidence="5" id="KW-0804">Transcription</keyword>
<proteinExistence type="predicted"/>
<feature type="region of interest" description="Disordered" evidence="7">
    <location>
        <begin position="886"/>
        <end position="1027"/>
    </location>
</feature>
<feature type="compositionally biased region" description="Low complexity" evidence="7">
    <location>
        <begin position="903"/>
        <end position="916"/>
    </location>
</feature>
<dbReference type="GO" id="GO:0031507">
    <property type="term" value="P:heterochromatin formation"/>
    <property type="evidence" value="ECO:0007669"/>
    <property type="project" value="TreeGrafter"/>
</dbReference>
<reference evidence="10" key="1">
    <citation type="journal article" date="2020" name="Stud. Mycol.">
        <title>101 Dothideomycetes genomes: a test case for predicting lifestyles and emergence of pathogens.</title>
        <authorList>
            <person name="Haridas S."/>
            <person name="Albert R."/>
            <person name="Binder M."/>
            <person name="Bloem J."/>
            <person name="Labutti K."/>
            <person name="Salamov A."/>
            <person name="Andreopoulos B."/>
            <person name="Baker S."/>
            <person name="Barry K."/>
            <person name="Bills G."/>
            <person name="Bluhm B."/>
            <person name="Cannon C."/>
            <person name="Castanera R."/>
            <person name="Culley D."/>
            <person name="Daum C."/>
            <person name="Ezra D."/>
            <person name="Gonzalez J."/>
            <person name="Henrissat B."/>
            <person name="Kuo A."/>
            <person name="Liang C."/>
            <person name="Lipzen A."/>
            <person name="Lutzoni F."/>
            <person name="Magnuson J."/>
            <person name="Mondo S."/>
            <person name="Nolan M."/>
            <person name="Ohm R."/>
            <person name="Pangilinan J."/>
            <person name="Park H.-J."/>
            <person name="Ramirez L."/>
            <person name="Alfaro M."/>
            <person name="Sun H."/>
            <person name="Tritt A."/>
            <person name="Yoshinaga Y."/>
            <person name="Zwiers L.-H."/>
            <person name="Turgeon B."/>
            <person name="Goodwin S."/>
            <person name="Spatafora J."/>
            <person name="Crous P."/>
            <person name="Grigoriev I."/>
        </authorList>
    </citation>
    <scope>NUCLEOTIDE SEQUENCE</scope>
    <source>
        <strain evidence="10">CBS 473.64</strain>
    </source>
</reference>
<feature type="compositionally biased region" description="Basic and acidic residues" evidence="7">
    <location>
        <begin position="966"/>
        <end position="997"/>
    </location>
</feature>
<feature type="compositionally biased region" description="Polar residues" evidence="7">
    <location>
        <begin position="917"/>
        <end position="928"/>
    </location>
</feature>
<evidence type="ECO:0008006" key="12">
    <source>
        <dbReference type="Google" id="ProtNLM"/>
    </source>
</evidence>
<feature type="domain" description="CXC" evidence="9">
    <location>
        <begin position="636"/>
        <end position="749"/>
    </location>
</feature>
<keyword evidence="4" id="KW-0805">Transcription regulation</keyword>
<evidence type="ECO:0000256" key="1">
    <source>
        <dbReference type="ARBA" id="ARBA00022603"/>
    </source>
</evidence>
<dbReference type="PROSITE" id="PS50280">
    <property type="entry name" value="SET"/>
    <property type="match status" value="1"/>
</dbReference>
<feature type="region of interest" description="Disordered" evidence="7">
    <location>
        <begin position="608"/>
        <end position="627"/>
    </location>
</feature>
<dbReference type="GO" id="GO:0140951">
    <property type="term" value="F:histone H3K27 trimethyltransferase activity"/>
    <property type="evidence" value="ECO:0007669"/>
    <property type="project" value="UniProtKB-EC"/>
</dbReference>
<dbReference type="SUPFAM" id="SSF82199">
    <property type="entry name" value="SET domain"/>
    <property type="match status" value="1"/>
</dbReference>
<feature type="compositionally biased region" description="Acidic residues" evidence="7">
    <location>
        <begin position="554"/>
        <end position="574"/>
    </location>
</feature>
<keyword evidence="11" id="KW-1185">Reference proteome</keyword>
<gene>
    <name evidence="10" type="ORF">P280DRAFT_446843</name>
</gene>
<evidence type="ECO:0000256" key="7">
    <source>
        <dbReference type="SAM" id="MobiDB-lite"/>
    </source>
</evidence>
<feature type="region of interest" description="Disordered" evidence="7">
    <location>
        <begin position="138"/>
        <end position="195"/>
    </location>
</feature>
<feature type="region of interest" description="Disordered" evidence="7">
    <location>
        <begin position="551"/>
        <end position="595"/>
    </location>
</feature>
<feature type="domain" description="SET" evidence="8">
    <location>
        <begin position="762"/>
        <end position="879"/>
    </location>
</feature>
<protein>
    <recommendedName>
        <fullName evidence="12">SET domain-containing protein</fullName>
    </recommendedName>
</protein>
<evidence type="ECO:0000313" key="11">
    <source>
        <dbReference type="Proteomes" id="UP000799753"/>
    </source>
</evidence>
<name>A0A6A6S7Z9_9PLEO</name>
<keyword evidence="3" id="KW-0949">S-adenosyl-L-methionine</keyword>
<dbReference type="Gene3D" id="2.170.270.10">
    <property type="entry name" value="SET domain"/>
    <property type="match status" value="1"/>
</dbReference>